<gene>
    <name evidence="1" type="ORF">SAMN02745229_03983</name>
</gene>
<proteinExistence type="predicted"/>
<organism evidence="1 2">
    <name type="scientific">Butyrivibrio fibrisolvens DSM 3071</name>
    <dbReference type="NCBI Taxonomy" id="1121131"/>
    <lineage>
        <taxon>Bacteria</taxon>
        <taxon>Bacillati</taxon>
        <taxon>Bacillota</taxon>
        <taxon>Clostridia</taxon>
        <taxon>Lachnospirales</taxon>
        <taxon>Lachnospiraceae</taxon>
        <taxon>Butyrivibrio</taxon>
    </lineage>
</organism>
<dbReference type="OrthoDB" id="9978351at2"/>
<dbReference type="RefSeq" id="WP_073390373.1">
    <property type="nucleotide sequence ID" value="NZ_FQXK01000056.1"/>
</dbReference>
<dbReference type="EMBL" id="FQXK01000056">
    <property type="protein sequence ID" value="SHJ02134.1"/>
    <property type="molecule type" value="Genomic_DNA"/>
</dbReference>
<dbReference type="Proteomes" id="UP000184278">
    <property type="component" value="Unassembled WGS sequence"/>
</dbReference>
<reference evidence="2" key="1">
    <citation type="submission" date="2016-11" db="EMBL/GenBank/DDBJ databases">
        <authorList>
            <person name="Varghese N."/>
            <person name="Submissions S."/>
        </authorList>
    </citation>
    <scope>NUCLEOTIDE SEQUENCE [LARGE SCALE GENOMIC DNA]</scope>
    <source>
        <strain evidence="2">DSM 3071</strain>
    </source>
</reference>
<keyword evidence="2" id="KW-1185">Reference proteome</keyword>
<accession>A0A1M6FWT4</accession>
<sequence>MGITPHDINDFSKLKTELRDVLEFIKRQDEDKLLFCMQSERGDDWSMSVESINIINEFTGAGIRIDETEGGKVKMCRATESIREEGEQKKSREIAESLVKNGVPLDKIIASIPDIPEDEIQEIFNNITKKS</sequence>
<protein>
    <submittedName>
        <fullName evidence="1">Uncharacterized protein</fullName>
    </submittedName>
</protein>
<dbReference type="GeneID" id="89510458"/>
<dbReference type="AlphaFoldDB" id="A0A1M6FWT4"/>
<evidence type="ECO:0000313" key="1">
    <source>
        <dbReference type="EMBL" id="SHJ02134.1"/>
    </source>
</evidence>
<evidence type="ECO:0000313" key="2">
    <source>
        <dbReference type="Proteomes" id="UP000184278"/>
    </source>
</evidence>
<name>A0A1M6FWT4_BUTFI</name>